<sequence length="70" mass="7886">MRLGSVIRFEMSNSQRVASDSLILDLRSFPRNLQVGSHSDAQRLFRGKEIGLTRFISTLTMLADRIGTSM</sequence>
<dbReference type="AlphaFoldDB" id="A0A2S8GQZ2"/>
<reference evidence="1 2" key="1">
    <citation type="submission" date="2018-02" db="EMBL/GenBank/DDBJ databases">
        <title>Comparative genomes isolates from brazilian mangrove.</title>
        <authorList>
            <person name="Araujo J.E."/>
            <person name="Taketani R.G."/>
            <person name="Silva M.C.P."/>
            <person name="Loureco M.V."/>
            <person name="Andreote F.D."/>
        </authorList>
    </citation>
    <scope>NUCLEOTIDE SEQUENCE [LARGE SCALE GENOMIC DNA]</scope>
    <source>
        <strain evidence="1 2">Nap-Phe MGV</strain>
    </source>
</reference>
<gene>
    <name evidence="1" type="ORF">C5Y93_06765</name>
</gene>
<comment type="caution">
    <text evidence="1">The sequence shown here is derived from an EMBL/GenBank/DDBJ whole genome shotgun (WGS) entry which is preliminary data.</text>
</comment>
<evidence type="ECO:0000313" key="2">
    <source>
        <dbReference type="Proteomes" id="UP000237819"/>
    </source>
</evidence>
<dbReference type="Proteomes" id="UP000237819">
    <property type="component" value="Unassembled WGS sequence"/>
</dbReference>
<evidence type="ECO:0000313" key="1">
    <source>
        <dbReference type="EMBL" id="PQO46846.1"/>
    </source>
</evidence>
<protein>
    <submittedName>
        <fullName evidence="1">Uncharacterized protein</fullName>
    </submittedName>
</protein>
<accession>A0A2S8GQZ2</accession>
<dbReference type="EMBL" id="PUHZ01000007">
    <property type="protein sequence ID" value="PQO46846.1"/>
    <property type="molecule type" value="Genomic_DNA"/>
</dbReference>
<name>A0A2S8GQZ2_9BACT</name>
<organism evidence="1 2">
    <name type="scientific">Blastopirellula marina</name>
    <dbReference type="NCBI Taxonomy" id="124"/>
    <lineage>
        <taxon>Bacteria</taxon>
        <taxon>Pseudomonadati</taxon>
        <taxon>Planctomycetota</taxon>
        <taxon>Planctomycetia</taxon>
        <taxon>Pirellulales</taxon>
        <taxon>Pirellulaceae</taxon>
        <taxon>Blastopirellula</taxon>
    </lineage>
</organism>
<proteinExistence type="predicted"/>